<dbReference type="InterPro" id="IPR037175">
    <property type="entry name" value="KFase_sf"/>
</dbReference>
<dbReference type="PANTHER" id="PTHR34861:SF10">
    <property type="entry name" value="CYCLASE"/>
    <property type="match status" value="1"/>
</dbReference>
<dbReference type="SUPFAM" id="SSF102198">
    <property type="entry name" value="Putative cyclase"/>
    <property type="match status" value="1"/>
</dbReference>
<dbReference type="GO" id="GO:0019441">
    <property type="term" value="P:L-tryptophan catabolic process to kynurenine"/>
    <property type="evidence" value="ECO:0007669"/>
    <property type="project" value="InterPro"/>
</dbReference>
<dbReference type="Pfam" id="PF04199">
    <property type="entry name" value="Cyclase"/>
    <property type="match status" value="1"/>
</dbReference>
<name>A0A140CX41_9NOCA</name>
<dbReference type="PANTHER" id="PTHR34861">
    <property type="match status" value="1"/>
</dbReference>
<organism evidence="1">
    <name type="scientific">Rhodococcus sp. TMP1</name>
    <dbReference type="NCBI Taxonomy" id="1072366"/>
    <lineage>
        <taxon>Bacteria</taxon>
        <taxon>Bacillati</taxon>
        <taxon>Actinomycetota</taxon>
        <taxon>Actinomycetes</taxon>
        <taxon>Mycobacteriales</taxon>
        <taxon>Nocardiaceae</taxon>
        <taxon>Rhodococcus</taxon>
    </lineage>
</organism>
<sequence>MADRCELPYDELPELGNLGIRHSWEELPKEFGTLDRLDEGSVTRGVRSVSSGKTFGLSLPLTTFDPPLFGRPSVKHEVFEAGRNTYEDNIDSFNPQSASQWDGLGHVRAREHGYFGGITDDAEAHSALSVHRWAQHGIVGRGVLLDVAGHFEQTGAEWDPVAGSILQVTDLEAVAQAQGVTFERGDILCVRTGWVGEYRTRKGAGEDMTTAGDRFSGLSAAEPMARFLWDSGFAAVCTDNPAVESAPGNREDGSLHRRLIPALGFVLAELLDFDALASHCADRGRWDFLFTAAPLPLEGAVSSPANAVAIT</sequence>
<dbReference type="AlphaFoldDB" id="A0A140CX41"/>
<proteinExistence type="predicted"/>
<dbReference type="InterPro" id="IPR007325">
    <property type="entry name" value="KFase/CYL"/>
</dbReference>
<reference evidence="1" key="1">
    <citation type="submission" date="2015-11" db="EMBL/GenBank/DDBJ databases">
        <title>Characterization of 1,8-cineole degradation encoding operon from Rhodococcus sp. TMP1.</title>
        <authorList>
            <person name="Jakubovska J."/>
            <person name="Meskys R."/>
        </authorList>
    </citation>
    <scope>NUCLEOTIDE SEQUENCE</scope>
    <source>
        <strain evidence="1">TMP1</strain>
    </source>
</reference>
<evidence type="ECO:0008006" key="2">
    <source>
        <dbReference type="Google" id="ProtNLM"/>
    </source>
</evidence>
<protein>
    <recommendedName>
        <fullName evidence="2">Cyclase</fullName>
    </recommendedName>
</protein>
<evidence type="ECO:0000313" key="1">
    <source>
        <dbReference type="EMBL" id="AMJ39621.1"/>
    </source>
</evidence>
<dbReference type="GO" id="GO:0004061">
    <property type="term" value="F:arylformamidase activity"/>
    <property type="evidence" value="ECO:0007669"/>
    <property type="project" value="InterPro"/>
</dbReference>
<dbReference type="EMBL" id="KU194228">
    <property type="protein sequence ID" value="AMJ39621.1"/>
    <property type="molecule type" value="Genomic_DNA"/>
</dbReference>
<dbReference type="Gene3D" id="3.50.30.50">
    <property type="entry name" value="Putative cyclase"/>
    <property type="match status" value="1"/>
</dbReference>
<accession>A0A140CX41</accession>